<proteinExistence type="predicted"/>
<evidence type="ECO:0000313" key="2">
    <source>
        <dbReference type="Proteomes" id="UP001229421"/>
    </source>
</evidence>
<comment type="caution">
    <text evidence="1">The sequence shown here is derived from an EMBL/GenBank/DDBJ whole genome shotgun (WGS) entry which is preliminary data.</text>
</comment>
<name>A0AAD8LMF4_TARER</name>
<sequence length="119" mass="13893">MLLWFFKPLYRYYYSISRCVLISVCPKCGKDQVILLINMQVTTTPSPPPLQPHHQYYTTFSLSNVHGQDHGLVQKRWPDKNSDCQYPILDHGHCLIIFHGNEALNNNQSQTPPFLQIHR</sequence>
<organism evidence="1 2">
    <name type="scientific">Tagetes erecta</name>
    <name type="common">African marigold</name>
    <dbReference type="NCBI Taxonomy" id="13708"/>
    <lineage>
        <taxon>Eukaryota</taxon>
        <taxon>Viridiplantae</taxon>
        <taxon>Streptophyta</taxon>
        <taxon>Embryophyta</taxon>
        <taxon>Tracheophyta</taxon>
        <taxon>Spermatophyta</taxon>
        <taxon>Magnoliopsida</taxon>
        <taxon>eudicotyledons</taxon>
        <taxon>Gunneridae</taxon>
        <taxon>Pentapetalae</taxon>
        <taxon>asterids</taxon>
        <taxon>campanulids</taxon>
        <taxon>Asterales</taxon>
        <taxon>Asteraceae</taxon>
        <taxon>Asteroideae</taxon>
        <taxon>Heliantheae alliance</taxon>
        <taxon>Tageteae</taxon>
        <taxon>Tagetes</taxon>
    </lineage>
</organism>
<dbReference type="EMBL" id="JAUHHV010000001">
    <property type="protein sequence ID" value="KAK1440065.1"/>
    <property type="molecule type" value="Genomic_DNA"/>
</dbReference>
<dbReference type="Proteomes" id="UP001229421">
    <property type="component" value="Unassembled WGS sequence"/>
</dbReference>
<reference evidence="1" key="1">
    <citation type="journal article" date="2023" name="bioRxiv">
        <title>Improved chromosome-level genome assembly for marigold (Tagetes erecta).</title>
        <authorList>
            <person name="Jiang F."/>
            <person name="Yuan L."/>
            <person name="Wang S."/>
            <person name="Wang H."/>
            <person name="Xu D."/>
            <person name="Wang A."/>
            <person name="Fan W."/>
        </authorList>
    </citation>
    <scope>NUCLEOTIDE SEQUENCE</scope>
    <source>
        <strain evidence="1">WSJ</strain>
        <tissue evidence="1">Leaf</tissue>
    </source>
</reference>
<dbReference type="AlphaFoldDB" id="A0AAD8LMF4"/>
<accession>A0AAD8LMF4</accession>
<evidence type="ECO:0000313" key="1">
    <source>
        <dbReference type="EMBL" id="KAK1440065.1"/>
    </source>
</evidence>
<gene>
    <name evidence="1" type="ORF">QVD17_05890</name>
</gene>
<keyword evidence="2" id="KW-1185">Reference proteome</keyword>
<protein>
    <submittedName>
        <fullName evidence="1">Uncharacterized protein</fullName>
    </submittedName>
</protein>